<protein>
    <recommendedName>
        <fullName evidence="2 5">peptidylprolyl isomerase</fullName>
        <ecNumber evidence="2 5">5.2.1.8</ecNumber>
    </recommendedName>
</protein>
<comment type="catalytic activity">
    <reaction evidence="1 5">
        <text>[protein]-peptidylproline (omega=180) = [protein]-peptidylproline (omega=0)</text>
        <dbReference type="Rhea" id="RHEA:16237"/>
        <dbReference type="Rhea" id="RHEA-COMP:10747"/>
        <dbReference type="Rhea" id="RHEA-COMP:10748"/>
        <dbReference type="ChEBI" id="CHEBI:83833"/>
        <dbReference type="ChEBI" id="CHEBI:83834"/>
        <dbReference type="EC" id="5.2.1.8"/>
    </reaction>
</comment>
<evidence type="ECO:0000313" key="10">
    <source>
        <dbReference type="Proteomes" id="UP000664859"/>
    </source>
</evidence>
<dbReference type="GO" id="GO:0016018">
    <property type="term" value="F:cyclosporin A binding"/>
    <property type="evidence" value="ECO:0007669"/>
    <property type="project" value="TreeGrafter"/>
</dbReference>
<evidence type="ECO:0000256" key="4">
    <source>
        <dbReference type="ARBA" id="ARBA00023235"/>
    </source>
</evidence>
<feature type="domain" description="PPIase cyclophilin-type" evidence="8">
    <location>
        <begin position="326"/>
        <end position="490"/>
    </location>
</feature>
<gene>
    <name evidence="9" type="ORF">JKP88DRAFT_262044</name>
</gene>
<dbReference type="PROSITE" id="PS50072">
    <property type="entry name" value="CSA_PPIASE_2"/>
    <property type="match status" value="1"/>
</dbReference>
<dbReference type="GO" id="GO:0003755">
    <property type="term" value="F:peptidyl-prolyl cis-trans isomerase activity"/>
    <property type="evidence" value="ECO:0007669"/>
    <property type="project" value="UniProtKB-KW"/>
</dbReference>
<feature type="region of interest" description="Disordered" evidence="6">
    <location>
        <begin position="20"/>
        <end position="43"/>
    </location>
</feature>
<dbReference type="Pfam" id="PF00254">
    <property type="entry name" value="FKBP_C"/>
    <property type="match status" value="1"/>
</dbReference>
<dbReference type="GO" id="GO:0006457">
    <property type="term" value="P:protein folding"/>
    <property type="evidence" value="ECO:0007669"/>
    <property type="project" value="InterPro"/>
</dbReference>
<dbReference type="SUPFAM" id="SSF54534">
    <property type="entry name" value="FKBP-like"/>
    <property type="match status" value="1"/>
</dbReference>
<evidence type="ECO:0000256" key="6">
    <source>
        <dbReference type="SAM" id="MobiDB-lite"/>
    </source>
</evidence>
<evidence type="ECO:0000256" key="2">
    <source>
        <dbReference type="ARBA" id="ARBA00013194"/>
    </source>
</evidence>
<evidence type="ECO:0000259" key="7">
    <source>
        <dbReference type="PROSITE" id="PS50059"/>
    </source>
</evidence>
<proteinExistence type="predicted"/>
<sequence length="493" mass="53091">MSAMEPEFIDISGDGGVLKKILEPGSDAGEGEESTPPKGYEVSAHYTGTLEDGTKFDSSRDRGQPFKFTIGQGQVIKGWDLGFATMKVGEKAILKCRADYAYGDNPSGAIIKPGDTLLFDVELLGFAPKKKEKWAMSAQEKFDEASKLKEEGTALFKAKEFAAAAAKYEEAATYIDKVPEDDMDDSEEEEEASAPKADATAANALLLSCHLNAAQAHLSAKQWTNAIAEANKALAIDASNIKGIFRRGSARRHAGLLDESKADMMAVLKLEEGNTAARKELVLLKEAIKAAKSKEKAAFGGIFGKVSMYNDKAGVITHSGPNPKVFFDIKIGDEDAGRIVMQLWADTTPKTAENFRALCTGEKGTATTGQPLHYKGSAFHRVIKDFMVQGGDFTQGNGMGGESIYGPKFADENFTVKHTEPFLLSMANAGPGTNGSQFFITLRDTPHLDNKHVVFGKVIEGTDIVRRIETVETDSGDKPLQPVIIAGCGELKD</sequence>
<dbReference type="AlphaFoldDB" id="A0A836CK73"/>
<dbReference type="EC" id="5.2.1.8" evidence="2 5"/>
<dbReference type="Gene3D" id="2.40.100.10">
    <property type="entry name" value="Cyclophilin-like"/>
    <property type="match status" value="1"/>
</dbReference>
<dbReference type="SUPFAM" id="SSF50891">
    <property type="entry name" value="Cyclophilin-like"/>
    <property type="match status" value="1"/>
</dbReference>
<dbReference type="InterPro" id="IPR046357">
    <property type="entry name" value="PPIase_dom_sf"/>
</dbReference>
<dbReference type="Proteomes" id="UP000664859">
    <property type="component" value="Unassembled WGS sequence"/>
</dbReference>
<name>A0A836CK73_9STRA</name>
<feature type="domain" description="PPIase FKBP-type" evidence="7">
    <location>
        <begin position="39"/>
        <end position="127"/>
    </location>
</feature>
<evidence type="ECO:0000256" key="3">
    <source>
        <dbReference type="ARBA" id="ARBA00023110"/>
    </source>
</evidence>
<dbReference type="PRINTS" id="PR00153">
    <property type="entry name" value="CSAPPISMRASE"/>
</dbReference>
<evidence type="ECO:0000256" key="1">
    <source>
        <dbReference type="ARBA" id="ARBA00000971"/>
    </source>
</evidence>
<dbReference type="OrthoDB" id="1902587at2759"/>
<keyword evidence="10" id="KW-1185">Reference proteome</keyword>
<dbReference type="InterPro" id="IPR001179">
    <property type="entry name" value="PPIase_FKBP_dom"/>
</dbReference>
<dbReference type="PROSITE" id="PS00170">
    <property type="entry name" value="CSA_PPIASE_1"/>
    <property type="match status" value="1"/>
</dbReference>
<dbReference type="FunFam" id="2.40.100.10:FF:000022">
    <property type="entry name" value="Peptidyl-prolyl cis-trans isomerase CYP95"/>
    <property type="match status" value="1"/>
</dbReference>
<dbReference type="Pfam" id="PF00160">
    <property type="entry name" value="Pro_isomerase"/>
    <property type="match status" value="1"/>
</dbReference>
<dbReference type="SMART" id="SM00028">
    <property type="entry name" value="TPR"/>
    <property type="match status" value="3"/>
</dbReference>
<evidence type="ECO:0000313" key="9">
    <source>
        <dbReference type="EMBL" id="KAG5189655.1"/>
    </source>
</evidence>
<keyword evidence="3 5" id="KW-0697">Rotamase</keyword>
<dbReference type="CDD" id="cd01926">
    <property type="entry name" value="cyclophilin_ABH_like"/>
    <property type="match status" value="1"/>
</dbReference>
<dbReference type="Gene3D" id="3.10.50.40">
    <property type="match status" value="1"/>
</dbReference>
<dbReference type="InterPro" id="IPR011990">
    <property type="entry name" value="TPR-like_helical_dom_sf"/>
</dbReference>
<dbReference type="GO" id="GO:0005737">
    <property type="term" value="C:cytoplasm"/>
    <property type="evidence" value="ECO:0007669"/>
    <property type="project" value="TreeGrafter"/>
</dbReference>
<dbReference type="SUPFAM" id="SSF48452">
    <property type="entry name" value="TPR-like"/>
    <property type="match status" value="1"/>
</dbReference>
<dbReference type="PANTHER" id="PTHR11071:SF561">
    <property type="entry name" value="PEPTIDYL-PROLYL CIS-TRANS ISOMERASE D-RELATED"/>
    <property type="match status" value="1"/>
</dbReference>
<dbReference type="Gene3D" id="1.25.40.10">
    <property type="entry name" value="Tetratricopeptide repeat domain"/>
    <property type="match status" value="1"/>
</dbReference>
<dbReference type="FunFam" id="3.10.50.40:FF:000006">
    <property type="entry name" value="Peptidyl-prolyl cis-trans isomerase"/>
    <property type="match status" value="1"/>
</dbReference>
<evidence type="ECO:0000259" key="8">
    <source>
        <dbReference type="PROSITE" id="PS50072"/>
    </source>
</evidence>
<evidence type="ECO:0000256" key="5">
    <source>
        <dbReference type="PROSITE-ProRule" id="PRU00277"/>
    </source>
</evidence>
<dbReference type="InterPro" id="IPR019734">
    <property type="entry name" value="TPR_rpt"/>
</dbReference>
<dbReference type="InterPro" id="IPR029000">
    <property type="entry name" value="Cyclophilin-like_dom_sf"/>
</dbReference>
<accession>A0A836CK73</accession>
<comment type="caution">
    <text evidence="9">The sequence shown here is derived from an EMBL/GenBank/DDBJ whole genome shotgun (WGS) entry which is preliminary data.</text>
</comment>
<dbReference type="InterPro" id="IPR002130">
    <property type="entry name" value="Cyclophilin-type_PPIase_dom"/>
</dbReference>
<dbReference type="PANTHER" id="PTHR11071">
    <property type="entry name" value="PEPTIDYL-PROLYL CIS-TRANS ISOMERASE"/>
    <property type="match status" value="1"/>
</dbReference>
<organism evidence="9 10">
    <name type="scientific">Tribonema minus</name>
    <dbReference type="NCBI Taxonomy" id="303371"/>
    <lineage>
        <taxon>Eukaryota</taxon>
        <taxon>Sar</taxon>
        <taxon>Stramenopiles</taxon>
        <taxon>Ochrophyta</taxon>
        <taxon>PX clade</taxon>
        <taxon>Xanthophyceae</taxon>
        <taxon>Tribonematales</taxon>
        <taxon>Tribonemataceae</taxon>
        <taxon>Tribonema</taxon>
    </lineage>
</organism>
<dbReference type="EMBL" id="JAFCMP010000046">
    <property type="protein sequence ID" value="KAG5189655.1"/>
    <property type="molecule type" value="Genomic_DNA"/>
</dbReference>
<dbReference type="InterPro" id="IPR020892">
    <property type="entry name" value="Cyclophilin-type_PPIase_CS"/>
</dbReference>
<keyword evidence="4 5" id="KW-0413">Isomerase</keyword>
<reference evidence="9" key="1">
    <citation type="submission" date="2021-02" db="EMBL/GenBank/DDBJ databases">
        <title>First Annotated Genome of the Yellow-green Alga Tribonema minus.</title>
        <authorList>
            <person name="Mahan K.M."/>
        </authorList>
    </citation>
    <scope>NUCLEOTIDE SEQUENCE</scope>
    <source>
        <strain evidence="9">UTEX B ZZ1240</strain>
    </source>
</reference>
<dbReference type="PROSITE" id="PS50059">
    <property type="entry name" value="FKBP_PPIASE"/>
    <property type="match status" value="1"/>
</dbReference>